<keyword evidence="12 16" id="KW-0456">Lyase</keyword>
<dbReference type="AlphaFoldDB" id="A0A1L8CY14"/>
<dbReference type="SUPFAM" id="SSF53686">
    <property type="entry name" value="Tryptophan synthase beta subunit-like PLP-dependent enzymes"/>
    <property type="match status" value="1"/>
</dbReference>
<dbReference type="CDD" id="cd04886">
    <property type="entry name" value="ACT_ThrD-II-like"/>
    <property type="match status" value="1"/>
</dbReference>
<gene>
    <name evidence="16" type="ORF">cpu_23250</name>
</gene>
<dbReference type="InterPro" id="IPR044561">
    <property type="entry name" value="ACT_ThrD-II-like"/>
</dbReference>
<dbReference type="OrthoDB" id="9811476at2"/>
<comment type="function">
    <text evidence="13">Catalyzes the anaerobic formation of alpha-ketobutyrate and ammonia from threonine in a two-step reaction. The first step involved a dehydration of threonine and a production of enamine intermediates (aminocrotonate), which tautomerizes to its imine form (iminobutyrate). Both intermediates are unstable and short-lived. The second step is the nonenzymatic hydrolysis of the enamine/imine intermediates to form 2-ketobutyrate and free ammonia. In the low water environment of the cell, the second step is accelerated by RidA.</text>
</comment>
<dbReference type="InterPro" id="IPR001926">
    <property type="entry name" value="TrpB-like_PALP"/>
</dbReference>
<evidence type="ECO:0000313" key="17">
    <source>
        <dbReference type="Proteomes" id="UP000187485"/>
    </source>
</evidence>
<evidence type="ECO:0000256" key="4">
    <source>
        <dbReference type="ARBA" id="ARBA00004958"/>
    </source>
</evidence>
<accession>A0A1L8CY14</accession>
<keyword evidence="10" id="KW-0028">Amino-acid biosynthesis</keyword>
<sequence length="409" mass="44089">MVSLEEVKKASEILGKIAHKTPLVYNTTLSEMTGNHIYLKMENLQRTGSFKLRGAYYKIACLSESEKKRGVVASSAGNHAQGVALAATLYGIRSTIVMPRHAPLSKIKATSQYGAEVVLHGNVYDDAYEEAKRIQLETKATFIHPFNDPQVIAGQGTIALEILADLPDVEVVVVPIGGGGLIAGIAVAIKNLRPDVQVIGVQARNMPSMAESFARGLLINISGTPTIADGIAVRNPGDLTFEIVKYYVDDIVTVDEDEIASAILFLMERAKTVAEGAGAVSVAAVLNRLSHYKKSKIVAIVSGGNIDVNLLSRIINKGLVKDGRKIFLNTVISDKPGTLSQLLQIIASTGANVLSVIHNREAVNVPLGSAQVELELETADPEQVEEIQRLLKQHHYFVNIYPTLTPLEV</sequence>
<dbReference type="RefSeq" id="WP_075860215.1">
    <property type="nucleotide sequence ID" value="NZ_BDJK01000056.1"/>
</dbReference>
<evidence type="ECO:0000256" key="13">
    <source>
        <dbReference type="ARBA" id="ARBA00025527"/>
    </source>
</evidence>
<dbReference type="InterPro" id="IPR000634">
    <property type="entry name" value="Ser/Thr_deHydtase_PyrdxlP-BS"/>
</dbReference>
<evidence type="ECO:0000256" key="10">
    <source>
        <dbReference type="ARBA" id="ARBA00022624"/>
    </source>
</evidence>
<keyword evidence="11" id="KW-0663">Pyridoxal phosphate</keyword>
<keyword evidence="9" id="KW-0021">Allosteric enzyme</keyword>
<evidence type="ECO:0000256" key="2">
    <source>
        <dbReference type="ARBA" id="ARBA00001933"/>
    </source>
</evidence>
<dbReference type="STRING" id="870242.cpu_23250"/>
<evidence type="ECO:0000256" key="8">
    <source>
        <dbReference type="ARBA" id="ARBA00022248"/>
    </source>
</evidence>
<dbReference type="UniPathway" id="UPA00047">
    <property type="reaction ID" value="UER00054"/>
</dbReference>
<evidence type="ECO:0000256" key="6">
    <source>
        <dbReference type="ARBA" id="ARBA00011447"/>
    </source>
</evidence>
<dbReference type="PROSITE" id="PS00165">
    <property type="entry name" value="DEHYDRATASE_SER_THR"/>
    <property type="match status" value="1"/>
</dbReference>
<comment type="similarity">
    <text evidence="5">Belongs to the serine/threonine dehydratase family.</text>
</comment>
<evidence type="ECO:0000256" key="9">
    <source>
        <dbReference type="ARBA" id="ARBA00022533"/>
    </source>
</evidence>
<dbReference type="GO" id="GO:0070689">
    <property type="term" value="P:L-threonine catabolic process to propionate"/>
    <property type="evidence" value="ECO:0007669"/>
    <property type="project" value="UniProtKB-UniPathway"/>
</dbReference>
<evidence type="ECO:0000256" key="14">
    <source>
        <dbReference type="ARBA" id="ARBA00031427"/>
    </source>
</evidence>
<dbReference type="CDD" id="cd01562">
    <property type="entry name" value="Thr-dehyd"/>
    <property type="match status" value="1"/>
</dbReference>
<dbReference type="Proteomes" id="UP000187485">
    <property type="component" value="Unassembled WGS sequence"/>
</dbReference>
<keyword evidence="10" id="KW-0412">Isoleucine biosynthesis</keyword>
<dbReference type="EMBL" id="BDJK01000056">
    <property type="protein sequence ID" value="GAV23815.1"/>
    <property type="molecule type" value="Genomic_DNA"/>
</dbReference>
<dbReference type="PROSITE" id="PS51671">
    <property type="entry name" value="ACT"/>
    <property type="match status" value="1"/>
</dbReference>
<evidence type="ECO:0000256" key="11">
    <source>
        <dbReference type="ARBA" id="ARBA00022898"/>
    </source>
</evidence>
<dbReference type="GO" id="GO:0004794">
    <property type="term" value="F:threonine deaminase activity"/>
    <property type="evidence" value="ECO:0007669"/>
    <property type="project" value="UniProtKB-EC"/>
</dbReference>
<keyword evidence="10" id="KW-0100">Branched-chain amino acid biosynthesis</keyword>
<dbReference type="Gene3D" id="3.40.50.1100">
    <property type="match status" value="2"/>
</dbReference>
<proteinExistence type="inferred from homology"/>
<organism evidence="16 17">
    <name type="scientific">Carboxydothermus pertinax</name>
    <dbReference type="NCBI Taxonomy" id="870242"/>
    <lineage>
        <taxon>Bacteria</taxon>
        <taxon>Bacillati</taxon>
        <taxon>Bacillota</taxon>
        <taxon>Clostridia</taxon>
        <taxon>Thermoanaerobacterales</taxon>
        <taxon>Thermoanaerobacteraceae</taxon>
        <taxon>Carboxydothermus</taxon>
    </lineage>
</organism>
<dbReference type="PANTHER" id="PTHR48078:SF6">
    <property type="entry name" value="L-THREONINE DEHYDRATASE CATABOLIC TDCB"/>
    <property type="match status" value="1"/>
</dbReference>
<dbReference type="InterPro" id="IPR045865">
    <property type="entry name" value="ACT-like_dom_sf"/>
</dbReference>
<name>A0A1L8CY14_9THEO</name>
<dbReference type="UniPathway" id="UPA00052">
    <property type="reaction ID" value="UER00507"/>
</dbReference>
<evidence type="ECO:0000256" key="7">
    <source>
        <dbReference type="ARBA" id="ARBA00012096"/>
    </source>
</evidence>
<dbReference type="EC" id="4.3.1.19" evidence="7"/>
<evidence type="ECO:0000313" key="16">
    <source>
        <dbReference type="EMBL" id="GAV23815.1"/>
    </source>
</evidence>
<evidence type="ECO:0000256" key="1">
    <source>
        <dbReference type="ARBA" id="ARBA00001274"/>
    </source>
</evidence>
<dbReference type="GO" id="GO:0003941">
    <property type="term" value="F:L-serine ammonia-lyase activity"/>
    <property type="evidence" value="ECO:0007669"/>
    <property type="project" value="TreeGrafter"/>
</dbReference>
<comment type="caution">
    <text evidence="16">The sequence shown here is derived from an EMBL/GenBank/DDBJ whole genome shotgun (WGS) entry which is preliminary data.</text>
</comment>
<dbReference type="FunFam" id="3.40.50.1100:FF:000007">
    <property type="entry name" value="L-threonine dehydratase catabolic TdcB"/>
    <property type="match status" value="1"/>
</dbReference>
<dbReference type="GO" id="GO:0006565">
    <property type="term" value="P:L-serine catabolic process"/>
    <property type="evidence" value="ECO:0007669"/>
    <property type="project" value="TreeGrafter"/>
</dbReference>
<comment type="cofactor">
    <cofactor evidence="2">
        <name>pyridoxal 5'-phosphate</name>
        <dbReference type="ChEBI" id="CHEBI:597326"/>
    </cofactor>
</comment>
<dbReference type="GO" id="GO:0009097">
    <property type="term" value="P:isoleucine biosynthetic process"/>
    <property type="evidence" value="ECO:0007669"/>
    <property type="project" value="UniProtKB-UniPathway"/>
</dbReference>
<dbReference type="InterPro" id="IPR002912">
    <property type="entry name" value="ACT_dom"/>
</dbReference>
<evidence type="ECO:0000259" key="15">
    <source>
        <dbReference type="PROSITE" id="PS51671"/>
    </source>
</evidence>
<dbReference type="InterPro" id="IPR005789">
    <property type="entry name" value="Thr_deHydtase_catblc"/>
</dbReference>
<dbReference type="SUPFAM" id="SSF55021">
    <property type="entry name" value="ACT-like"/>
    <property type="match status" value="1"/>
</dbReference>
<reference evidence="17" key="1">
    <citation type="submission" date="2016-12" db="EMBL/GenBank/DDBJ databases">
        <title>Draft Genome Sequences od Carboxydothermus pertinax and islandicus, Hydrogenogenic Carboxydotrophic Bacteria.</title>
        <authorList>
            <person name="Fukuyama Y."/>
            <person name="Ohmae K."/>
            <person name="Yoneda Y."/>
            <person name="Yoshida T."/>
            <person name="Sako Y."/>
        </authorList>
    </citation>
    <scope>NUCLEOTIDE SEQUENCE [LARGE SCALE GENOMIC DNA]</scope>
    <source>
        <strain evidence="17">Ug1</strain>
    </source>
</reference>
<feature type="domain" description="ACT" evidence="15">
    <location>
        <begin position="327"/>
        <end position="406"/>
    </location>
</feature>
<dbReference type="InterPro" id="IPR050147">
    <property type="entry name" value="Ser/Thr_Dehydratase"/>
</dbReference>
<protein>
    <recommendedName>
        <fullName evidence="8">L-threonine dehydratase catabolic TdcB</fullName>
        <ecNumber evidence="7">4.3.1.19</ecNumber>
    </recommendedName>
    <alternativeName>
        <fullName evidence="14">Threonine deaminase</fullName>
    </alternativeName>
</protein>
<keyword evidence="17" id="KW-1185">Reference proteome</keyword>
<comment type="catalytic activity">
    <reaction evidence="1">
        <text>L-threonine = 2-oxobutanoate + NH4(+)</text>
        <dbReference type="Rhea" id="RHEA:22108"/>
        <dbReference type="ChEBI" id="CHEBI:16763"/>
        <dbReference type="ChEBI" id="CHEBI:28938"/>
        <dbReference type="ChEBI" id="CHEBI:57926"/>
        <dbReference type="EC" id="4.3.1.19"/>
    </reaction>
</comment>
<evidence type="ECO:0000256" key="3">
    <source>
        <dbReference type="ARBA" id="ARBA00004810"/>
    </source>
</evidence>
<dbReference type="GO" id="GO:0030170">
    <property type="term" value="F:pyridoxal phosphate binding"/>
    <property type="evidence" value="ECO:0007669"/>
    <property type="project" value="InterPro"/>
</dbReference>
<dbReference type="InterPro" id="IPR036052">
    <property type="entry name" value="TrpB-like_PALP_sf"/>
</dbReference>
<dbReference type="Pfam" id="PF00291">
    <property type="entry name" value="PALP"/>
    <property type="match status" value="1"/>
</dbReference>
<evidence type="ECO:0000256" key="12">
    <source>
        <dbReference type="ARBA" id="ARBA00023239"/>
    </source>
</evidence>
<comment type="subunit">
    <text evidence="6">In the native structure, TdcB is in a dimeric form, whereas in the TdcB-AMP complex, it exists in a tetrameric form (dimer of dimers).</text>
</comment>
<comment type="pathway">
    <text evidence="3">Amino-acid biosynthesis; L-isoleucine biosynthesis; 2-oxobutanoate from L-threonine: step 1/1.</text>
</comment>
<comment type="pathway">
    <text evidence="4">Amino-acid degradation; L-threonine degradation via propanoate pathway; propanoate from L-threonine: step 1/4.</text>
</comment>
<dbReference type="NCBIfam" id="TIGR01127">
    <property type="entry name" value="ilvA_1Cterm"/>
    <property type="match status" value="1"/>
</dbReference>
<dbReference type="PANTHER" id="PTHR48078">
    <property type="entry name" value="THREONINE DEHYDRATASE, MITOCHONDRIAL-RELATED"/>
    <property type="match status" value="1"/>
</dbReference>
<evidence type="ECO:0000256" key="5">
    <source>
        <dbReference type="ARBA" id="ARBA00010869"/>
    </source>
</evidence>